<evidence type="ECO:0000313" key="5">
    <source>
        <dbReference type="EMBL" id="CAL4926196.1"/>
    </source>
</evidence>
<feature type="compositionally biased region" description="Low complexity" evidence="2">
    <location>
        <begin position="60"/>
        <end position="75"/>
    </location>
</feature>
<feature type="compositionally biased region" description="Low complexity" evidence="2">
    <location>
        <begin position="245"/>
        <end position="254"/>
    </location>
</feature>
<dbReference type="EMBL" id="OZ075123">
    <property type="protein sequence ID" value="CAL4917883.1"/>
    <property type="molecule type" value="Genomic_DNA"/>
</dbReference>
<proteinExistence type="predicted"/>
<keyword evidence="6" id="KW-1185">Reference proteome</keyword>
<dbReference type="InterPro" id="IPR036236">
    <property type="entry name" value="Znf_C2H2_sf"/>
</dbReference>
<reference evidence="4 6" key="1">
    <citation type="submission" date="2024-10" db="EMBL/GenBank/DDBJ databases">
        <authorList>
            <person name="Ryan C."/>
        </authorList>
    </citation>
    <scope>NUCLEOTIDE SEQUENCE [LARGE SCALE GENOMIC DNA]</scope>
</reference>
<dbReference type="PANTHER" id="PTHR47593">
    <property type="entry name" value="ZINC FINGER PROTEIN 4-LIKE"/>
    <property type="match status" value="1"/>
</dbReference>
<evidence type="ECO:0000256" key="2">
    <source>
        <dbReference type="SAM" id="MobiDB-lite"/>
    </source>
</evidence>
<dbReference type="EMBL" id="OZ075124">
    <property type="protein sequence ID" value="CAL4926196.1"/>
    <property type="molecule type" value="Genomic_DNA"/>
</dbReference>
<organism evidence="4 6">
    <name type="scientific">Urochloa decumbens</name>
    <dbReference type="NCBI Taxonomy" id="240449"/>
    <lineage>
        <taxon>Eukaryota</taxon>
        <taxon>Viridiplantae</taxon>
        <taxon>Streptophyta</taxon>
        <taxon>Embryophyta</taxon>
        <taxon>Tracheophyta</taxon>
        <taxon>Spermatophyta</taxon>
        <taxon>Magnoliopsida</taxon>
        <taxon>Liliopsida</taxon>
        <taxon>Poales</taxon>
        <taxon>Poaceae</taxon>
        <taxon>PACMAD clade</taxon>
        <taxon>Panicoideae</taxon>
        <taxon>Panicodae</taxon>
        <taxon>Paniceae</taxon>
        <taxon>Melinidinae</taxon>
        <taxon>Urochloa</taxon>
    </lineage>
</organism>
<dbReference type="AlphaFoldDB" id="A0ABC8X069"/>
<evidence type="ECO:0000313" key="6">
    <source>
        <dbReference type="Proteomes" id="UP001497457"/>
    </source>
</evidence>
<dbReference type="PANTHER" id="PTHR47593:SF8">
    <property type="entry name" value="OS12G0581900 PROTEIN"/>
    <property type="match status" value="1"/>
</dbReference>
<feature type="region of interest" description="Disordered" evidence="2">
    <location>
        <begin position="1"/>
        <end position="34"/>
    </location>
</feature>
<feature type="region of interest" description="Disordered" evidence="2">
    <location>
        <begin position="231"/>
        <end position="265"/>
    </location>
</feature>
<dbReference type="Proteomes" id="UP001497457">
    <property type="component" value="Chromosome 13rd"/>
</dbReference>
<dbReference type="SUPFAM" id="SSF57667">
    <property type="entry name" value="beta-beta-alpha zinc fingers"/>
    <property type="match status" value="1"/>
</dbReference>
<keyword evidence="1" id="KW-0862">Zinc</keyword>
<protein>
    <recommendedName>
        <fullName evidence="3">C2H2-type domain-containing protein</fullName>
    </recommendedName>
</protein>
<evidence type="ECO:0000259" key="3">
    <source>
        <dbReference type="PROSITE" id="PS50157"/>
    </source>
</evidence>
<keyword evidence="1" id="KW-0479">Metal-binding</keyword>
<dbReference type="Gene3D" id="3.30.160.60">
    <property type="entry name" value="Classic Zinc Finger"/>
    <property type="match status" value="1"/>
</dbReference>
<feature type="region of interest" description="Disordered" evidence="2">
    <location>
        <begin position="116"/>
        <end position="137"/>
    </location>
</feature>
<accession>A0ABC8X069</accession>
<feature type="domain" description="C2H2-type" evidence="3">
    <location>
        <begin position="101"/>
        <end position="128"/>
    </location>
</feature>
<evidence type="ECO:0000313" key="4">
    <source>
        <dbReference type="EMBL" id="CAL4917883.1"/>
    </source>
</evidence>
<dbReference type="InterPro" id="IPR053266">
    <property type="entry name" value="Zinc_finger_protein_7"/>
</dbReference>
<evidence type="ECO:0000256" key="1">
    <source>
        <dbReference type="PROSITE-ProRule" id="PRU00042"/>
    </source>
</evidence>
<keyword evidence="1" id="KW-0863">Zinc-finger</keyword>
<dbReference type="GO" id="GO:0008270">
    <property type="term" value="F:zinc ion binding"/>
    <property type="evidence" value="ECO:0007669"/>
    <property type="project" value="UniProtKB-KW"/>
</dbReference>
<sequence>MQGCWSMEQMADEASSANEQSTERRPMAAGGEQIMNRGDRAMAWLDLTLAVNASSHEELASPVTAADVDSSSSDAGEPAADNKPASPPSPAAAAPAPHKVFSCNFCMRKFFSSQALGGHQNAHKRERSAAKRSSSSATAYHHLHAQRMVMAGLPLEAHAAFVQAALRVSPASSAIHKQATSQQDLAAARAAAAAAAAATGTAPRFLHDGDGGGATPWTQLLYEEPVSSTWPGSFRMRAQPPEPPLSSEQQPSSEQSKKIDLDLRL</sequence>
<dbReference type="PROSITE" id="PS50157">
    <property type="entry name" value="ZINC_FINGER_C2H2_2"/>
    <property type="match status" value="1"/>
</dbReference>
<dbReference type="InterPro" id="IPR013087">
    <property type="entry name" value="Znf_C2H2_type"/>
</dbReference>
<name>A0ABC8X069_9POAL</name>
<dbReference type="Proteomes" id="UP001497457">
    <property type="component" value="Chromosome 14rd"/>
</dbReference>
<feature type="compositionally biased region" description="Basic and acidic residues" evidence="2">
    <location>
        <begin position="255"/>
        <end position="265"/>
    </location>
</feature>
<feature type="region of interest" description="Disordered" evidence="2">
    <location>
        <begin position="59"/>
        <end position="94"/>
    </location>
</feature>
<dbReference type="PROSITE" id="PS00028">
    <property type="entry name" value="ZINC_FINGER_C2H2_1"/>
    <property type="match status" value="1"/>
</dbReference>
<gene>
    <name evidence="4" type="ORF">URODEC1_LOCUS18837</name>
    <name evidence="5" type="ORF">URODEC1_LOCUS23770</name>
</gene>